<feature type="region of interest" description="Disordered" evidence="1">
    <location>
        <begin position="161"/>
        <end position="228"/>
    </location>
</feature>
<feature type="region of interest" description="Disordered" evidence="1">
    <location>
        <begin position="245"/>
        <end position="395"/>
    </location>
</feature>
<feature type="non-terminal residue" evidence="2">
    <location>
        <position position="395"/>
    </location>
</feature>
<proteinExistence type="predicted"/>
<protein>
    <submittedName>
        <fullName evidence="2">Uncharacterized protein</fullName>
    </submittedName>
</protein>
<feature type="compositionally biased region" description="Basic and acidic residues" evidence="1">
    <location>
        <begin position="282"/>
        <end position="297"/>
    </location>
</feature>
<evidence type="ECO:0000256" key="1">
    <source>
        <dbReference type="SAM" id="MobiDB-lite"/>
    </source>
</evidence>
<gene>
    <name evidence="2" type="ORF">AVDCRST_MAG56-5383</name>
</gene>
<feature type="non-terminal residue" evidence="2">
    <location>
        <position position="1"/>
    </location>
</feature>
<feature type="region of interest" description="Disordered" evidence="1">
    <location>
        <begin position="43"/>
        <end position="127"/>
    </location>
</feature>
<dbReference type="AlphaFoldDB" id="A0A6J4K9Y3"/>
<name>A0A6J4K9Y3_9SPHI</name>
<reference evidence="2" key="1">
    <citation type="submission" date="2020-02" db="EMBL/GenBank/DDBJ databases">
        <authorList>
            <person name="Meier V. D."/>
        </authorList>
    </citation>
    <scope>NUCLEOTIDE SEQUENCE</scope>
    <source>
        <strain evidence="2">AVDCRST_MAG56</strain>
    </source>
</reference>
<dbReference type="EMBL" id="CADCTQ010000438">
    <property type="protein sequence ID" value="CAA9299329.1"/>
    <property type="molecule type" value="Genomic_DNA"/>
</dbReference>
<accession>A0A6J4K9Y3</accession>
<organism evidence="2">
    <name type="scientific">uncultured Cytophagales bacterium</name>
    <dbReference type="NCBI Taxonomy" id="158755"/>
    <lineage>
        <taxon>Bacteria</taxon>
        <taxon>Pseudomonadati</taxon>
        <taxon>Bacteroidota</taxon>
        <taxon>Sphingobacteriia</taxon>
        <taxon>Sphingobacteriales</taxon>
        <taxon>environmental samples</taxon>
    </lineage>
</organism>
<feature type="compositionally biased region" description="Low complexity" evidence="1">
    <location>
        <begin position="58"/>
        <end position="106"/>
    </location>
</feature>
<sequence>EKNIAGPAAGGLRPGARPGKTLAEARQPLQVHPALCHRAAVGHLHDRRTGPAHGGRTAGTRGRPVQLLVPAGPARVPGPALPASGLLPGRVLRQPGPRPLQRQPGGHQRRRNPRVGRVPDLENKPQRRRYAHGGLLPAAAQPGKHYGGLRGEFIRKVFLSDVHPPAPGGQGPRPHDGRKPGGHPPARPGGHPLQRGGVQQHDHGRRTRNVGPVLEPVAGGTGGLYAGRPRNEKVRHQLRHQLLQQPPGNYAGLQRLGTGPHGRVFAQRGGRRGPAHQLPQPEPRRGRAVARTDDGGRHVPGLHGARTGRLQPAAARQAVPGTGADGNGLQRTGRGAVGGPGPRVRRGPQLVPQQEGFETQPALRVAGRPRPQRLHRRSNLPQGRLPGHRVAGDFM</sequence>
<feature type="region of interest" description="Disordered" evidence="1">
    <location>
        <begin position="1"/>
        <end position="31"/>
    </location>
</feature>
<evidence type="ECO:0000313" key="2">
    <source>
        <dbReference type="EMBL" id="CAA9299329.1"/>
    </source>
</evidence>